<protein>
    <submittedName>
        <fullName evidence="1">Uncharacterized protein</fullName>
    </submittedName>
</protein>
<evidence type="ECO:0000313" key="2">
    <source>
        <dbReference type="Proteomes" id="UP000624279"/>
    </source>
</evidence>
<dbReference type="EMBL" id="JACOGA010000004">
    <property type="protein sequence ID" value="MBC3873101.1"/>
    <property type="molecule type" value="Genomic_DNA"/>
</dbReference>
<accession>A0ABR6Y912</accession>
<sequence>MQNTQSQESGHQQAMNFDNYEINIEKNPDRWRGGFVWSVSLGDDEVECGLEFSRRLAEQSANYCVSNLSNINLPNSWNRDL</sequence>
<organism evidence="1 2">
    <name type="scientific">Undibacterium flavidum</name>
    <dbReference type="NCBI Taxonomy" id="2762297"/>
    <lineage>
        <taxon>Bacteria</taxon>
        <taxon>Pseudomonadati</taxon>
        <taxon>Pseudomonadota</taxon>
        <taxon>Betaproteobacteria</taxon>
        <taxon>Burkholderiales</taxon>
        <taxon>Oxalobacteraceae</taxon>
        <taxon>Undibacterium</taxon>
    </lineage>
</organism>
<evidence type="ECO:0000313" key="1">
    <source>
        <dbReference type="EMBL" id="MBC3873101.1"/>
    </source>
</evidence>
<dbReference type="RefSeq" id="WP_186941136.1">
    <property type="nucleotide sequence ID" value="NZ_JACOGA010000004.1"/>
</dbReference>
<dbReference type="Proteomes" id="UP000624279">
    <property type="component" value="Unassembled WGS sequence"/>
</dbReference>
<keyword evidence="2" id="KW-1185">Reference proteome</keyword>
<comment type="caution">
    <text evidence="1">The sequence shown here is derived from an EMBL/GenBank/DDBJ whole genome shotgun (WGS) entry which is preliminary data.</text>
</comment>
<reference evidence="1 2" key="1">
    <citation type="submission" date="2020-08" db="EMBL/GenBank/DDBJ databases">
        <title>Novel species isolated from subtropical streams in China.</title>
        <authorList>
            <person name="Lu H."/>
        </authorList>
    </citation>
    <scope>NUCLEOTIDE SEQUENCE [LARGE SCALE GENOMIC DNA]</scope>
    <source>
        <strain evidence="1 2">LX15W</strain>
    </source>
</reference>
<proteinExistence type="predicted"/>
<gene>
    <name evidence="1" type="ORF">H8K55_05840</name>
</gene>
<name>A0ABR6Y912_9BURK</name>